<sequence length="155" mass="16509">MPSSNATATGPRRCGLGIRGVAIAIDSFVWFTLLFVAIFPIAAVTGDITTTGGTTNADLEGTASLVGVSLWVALGLSYHTLAEWRFGRTVGKHLVAIRVRNADGSPLTLRSSLVRNVVRLVDFLPVSYVVGIVAFAVSDRRRLGDRLADTVVVRV</sequence>
<dbReference type="PANTHER" id="PTHR38480:SF1">
    <property type="entry name" value="SLR0254 PROTEIN"/>
    <property type="match status" value="1"/>
</dbReference>
<comment type="subcellular location">
    <subcellularLocation>
        <location evidence="1">Membrane</location>
        <topology evidence="1">Multi-pass membrane protein</topology>
    </subcellularLocation>
</comment>
<dbReference type="EMBL" id="WSZK01000015">
    <property type="protein sequence ID" value="MWG34735.1"/>
    <property type="molecule type" value="Genomic_DNA"/>
</dbReference>
<proteinExistence type="predicted"/>
<evidence type="ECO:0000256" key="1">
    <source>
        <dbReference type="ARBA" id="ARBA00004141"/>
    </source>
</evidence>
<comment type="caution">
    <text evidence="7">The sequence shown here is derived from an EMBL/GenBank/DDBJ whole genome shotgun (WGS) entry which is preliminary data.</text>
</comment>
<gene>
    <name evidence="7" type="ORF">GQS65_09575</name>
</gene>
<protein>
    <submittedName>
        <fullName evidence="7">RDD family protein</fullName>
    </submittedName>
</protein>
<evidence type="ECO:0000256" key="2">
    <source>
        <dbReference type="ARBA" id="ARBA00022692"/>
    </source>
</evidence>
<dbReference type="PANTHER" id="PTHR38480">
    <property type="entry name" value="SLR0254 PROTEIN"/>
    <property type="match status" value="1"/>
</dbReference>
<dbReference type="OrthoDB" id="288430at2157"/>
<feature type="transmembrane region" description="Helical" evidence="5">
    <location>
        <begin position="21"/>
        <end position="43"/>
    </location>
</feature>
<keyword evidence="4 5" id="KW-0472">Membrane</keyword>
<keyword evidence="8" id="KW-1185">Reference proteome</keyword>
<evidence type="ECO:0000256" key="5">
    <source>
        <dbReference type="SAM" id="Phobius"/>
    </source>
</evidence>
<keyword evidence="3 5" id="KW-1133">Transmembrane helix</keyword>
<feature type="domain" description="RDD" evidence="6">
    <location>
        <begin position="15"/>
        <end position="148"/>
    </location>
</feature>
<dbReference type="Pfam" id="PF06271">
    <property type="entry name" value="RDD"/>
    <property type="match status" value="1"/>
</dbReference>
<reference evidence="7 8" key="1">
    <citation type="submission" date="2019-12" db="EMBL/GenBank/DDBJ databases">
        <title>Halocatena pleomorpha gen. nov. sp. nov., an extremely halophilic archaeon of family Halobacteriaceae isolated from saltpan soil.</title>
        <authorList>
            <person name="Pal Y."/>
            <person name="Verma A."/>
            <person name="Krishnamurthi S."/>
            <person name="Kumar P."/>
        </authorList>
    </citation>
    <scope>NUCLEOTIDE SEQUENCE [LARGE SCALE GENOMIC DNA]</scope>
    <source>
        <strain evidence="7 8">JCM 16495</strain>
    </source>
</reference>
<evidence type="ECO:0000259" key="6">
    <source>
        <dbReference type="Pfam" id="PF06271"/>
    </source>
</evidence>
<feature type="transmembrane region" description="Helical" evidence="5">
    <location>
        <begin position="63"/>
        <end position="82"/>
    </location>
</feature>
<feature type="transmembrane region" description="Helical" evidence="5">
    <location>
        <begin position="117"/>
        <end position="137"/>
    </location>
</feature>
<evidence type="ECO:0000313" key="8">
    <source>
        <dbReference type="Proteomes" id="UP000451471"/>
    </source>
</evidence>
<organism evidence="7 8">
    <name type="scientific">Halomarina oriensis</name>
    <dbReference type="NCBI Taxonomy" id="671145"/>
    <lineage>
        <taxon>Archaea</taxon>
        <taxon>Methanobacteriati</taxon>
        <taxon>Methanobacteriota</taxon>
        <taxon>Stenosarchaea group</taxon>
        <taxon>Halobacteria</taxon>
        <taxon>Halobacteriales</taxon>
        <taxon>Natronomonadaceae</taxon>
        <taxon>Halomarina</taxon>
    </lineage>
</organism>
<dbReference type="InterPro" id="IPR010432">
    <property type="entry name" value="RDD"/>
</dbReference>
<dbReference type="GO" id="GO:0016020">
    <property type="term" value="C:membrane"/>
    <property type="evidence" value="ECO:0007669"/>
    <property type="project" value="UniProtKB-SubCell"/>
</dbReference>
<name>A0A6B0GRI6_9EURY</name>
<dbReference type="AlphaFoldDB" id="A0A6B0GRI6"/>
<evidence type="ECO:0000256" key="3">
    <source>
        <dbReference type="ARBA" id="ARBA00022989"/>
    </source>
</evidence>
<evidence type="ECO:0000256" key="4">
    <source>
        <dbReference type="ARBA" id="ARBA00023136"/>
    </source>
</evidence>
<evidence type="ECO:0000313" key="7">
    <source>
        <dbReference type="EMBL" id="MWG34735.1"/>
    </source>
</evidence>
<accession>A0A6B0GRI6</accession>
<dbReference type="Proteomes" id="UP000451471">
    <property type="component" value="Unassembled WGS sequence"/>
</dbReference>
<dbReference type="RefSeq" id="WP_158204379.1">
    <property type="nucleotide sequence ID" value="NZ_WSZK01000015.1"/>
</dbReference>
<keyword evidence="2 5" id="KW-0812">Transmembrane</keyword>